<dbReference type="PANTHER" id="PTHR30521">
    <property type="entry name" value="DEFERROCHELATASE/PEROXIDASE"/>
    <property type="match status" value="1"/>
</dbReference>
<evidence type="ECO:0000256" key="8">
    <source>
        <dbReference type="ARBA" id="ARBA00025737"/>
    </source>
</evidence>
<dbReference type="KEGG" id="cvt:B843_07815"/>
<dbReference type="eggNOG" id="COG2837">
    <property type="taxonomic scope" value="Bacteria"/>
</dbReference>
<keyword evidence="4" id="KW-0479">Metal-binding</keyword>
<feature type="domain" description="Dyp-type peroxidase N-terminal" evidence="9">
    <location>
        <begin position="64"/>
        <end position="206"/>
    </location>
</feature>
<name>W5Y8Y9_9CORY</name>
<protein>
    <submittedName>
        <fullName evidence="11">Dyp-type peroxidase family protein</fullName>
    </submittedName>
</protein>
<dbReference type="InterPro" id="IPR048327">
    <property type="entry name" value="Dyp_perox_N"/>
</dbReference>
<keyword evidence="7" id="KW-0408">Iron</keyword>
<evidence type="ECO:0000313" key="11">
    <source>
        <dbReference type="EMBL" id="AHI22948.1"/>
    </source>
</evidence>
<evidence type="ECO:0000259" key="9">
    <source>
        <dbReference type="Pfam" id="PF04261"/>
    </source>
</evidence>
<dbReference type="STRING" id="1224164.B843_07815"/>
<evidence type="ECO:0000256" key="1">
    <source>
        <dbReference type="ARBA" id="ARBA00001970"/>
    </source>
</evidence>
<dbReference type="InterPro" id="IPR011008">
    <property type="entry name" value="Dimeric_a/b-barrel"/>
</dbReference>
<sequence length="417" mass="45709">MTSTQDPQEGSFRLSRRNFVLGGAAILGAGALSACNDSKATGADSAAEQEAPGAVTVAFDGVHQAGVQTPAQGFLTLIGFDLRAGSDLHAVQRLMRIWTEDSRMLTQGQNPPGSLEPEMTVHPSRLTVTVGFGPRLFDIIGKADKRPSWLAPMPVFSKDKLDEQWGQSDVVVQVCSDDPLLNAFVARHLTRSSTTIVTTKWFQQGFLNSPGVRDAGETPRNLFGQKDGTVNPHTDAEYDDRVWIDENDDSPEWMRGGSCLVVRRIHMNLDTWEELDRTSREVSMGRFLDSGAPLTGTNEFDTADFDKTDQYGLPVIDVNSHMALATPHTDNSEDRLLRRAYNYDAAPVPGSTELSNAGLVFCCFQKDPRKQFIPIQTRLDASDRLNTWITHIGSAVYAIVPGTQSSSDYWGAALLES</sequence>
<accession>W5Y8Y9</accession>
<dbReference type="PROSITE" id="PS51404">
    <property type="entry name" value="DYP_PEROXIDASE"/>
    <property type="match status" value="1"/>
</dbReference>
<dbReference type="PROSITE" id="PS51318">
    <property type="entry name" value="TAT"/>
    <property type="match status" value="1"/>
</dbReference>
<dbReference type="HOGENOM" id="CLU_039488_1_2_11"/>
<dbReference type="Pfam" id="PF04261">
    <property type="entry name" value="Dyp_perox_N"/>
    <property type="match status" value="1"/>
</dbReference>
<dbReference type="InterPro" id="IPR006311">
    <property type="entry name" value="TAT_signal"/>
</dbReference>
<dbReference type="Proteomes" id="UP000019222">
    <property type="component" value="Chromosome"/>
</dbReference>
<evidence type="ECO:0000313" key="12">
    <source>
        <dbReference type="Proteomes" id="UP000019222"/>
    </source>
</evidence>
<keyword evidence="12" id="KW-1185">Reference proteome</keyword>
<dbReference type="SUPFAM" id="SSF54909">
    <property type="entry name" value="Dimeric alpha+beta barrel"/>
    <property type="match status" value="1"/>
</dbReference>
<keyword evidence="5" id="KW-0732">Signal</keyword>
<dbReference type="GO" id="GO:0004601">
    <property type="term" value="F:peroxidase activity"/>
    <property type="evidence" value="ECO:0007669"/>
    <property type="project" value="UniProtKB-KW"/>
</dbReference>
<feature type="domain" description="Dyp-type peroxidase C-terminal" evidence="10">
    <location>
        <begin position="218"/>
        <end position="402"/>
    </location>
</feature>
<evidence type="ECO:0000256" key="4">
    <source>
        <dbReference type="ARBA" id="ARBA00022723"/>
    </source>
</evidence>
<keyword evidence="2 11" id="KW-0575">Peroxidase</keyword>
<reference evidence="11 12" key="1">
    <citation type="submission" date="2013-02" db="EMBL/GenBank/DDBJ databases">
        <title>The complete genome sequence of Corynebacterium vitaeruminis DSM 20294.</title>
        <authorList>
            <person name="Ruckert C."/>
            <person name="Albersmeier A."/>
            <person name="Kalinowski J."/>
        </authorList>
    </citation>
    <scope>NUCLEOTIDE SEQUENCE [LARGE SCALE GENOMIC DNA]</scope>
    <source>
        <strain evidence="12">ATCC 10234</strain>
    </source>
</reference>
<dbReference type="PANTHER" id="PTHR30521:SF4">
    <property type="entry name" value="DEFERROCHELATASE"/>
    <property type="match status" value="1"/>
</dbReference>
<evidence type="ECO:0000256" key="7">
    <source>
        <dbReference type="ARBA" id="ARBA00023004"/>
    </source>
</evidence>
<keyword evidence="3" id="KW-0349">Heme</keyword>
<comment type="similarity">
    <text evidence="8">Belongs to the DyP-type peroxidase family.</text>
</comment>
<evidence type="ECO:0000256" key="3">
    <source>
        <dbReference type="ARBA" id="ARBA00022617"/>
    </source>
</evidence>
<evidence type="ECO:0000256" key="6">
    <source>
        <dbReference type="ARBA" id="ARBA00023002"/>
    </source>
</evidence>
<dbReference type="Pfam" id="PF20628">
    <property type="entry name" value="Dyp_perox_C"/>
    <property type="match status" value="1"/>
</dbReference>
<keyword evidence="6" id="KW-0560">Oxidoreductase</keyword>
<dbReference type="RefSeq" id="WP_025252966.1">
    <property type="nucleotide sequence ID" value="NZ_CP004353.1"/>
</dbReference>
<evidence type="ECO:0000259" key="10">
    <source>
        <dbReference type="Pfam" id="PF20628"/>
    </source>
</evidence>
<dbReference type="EMBL" id="CP004353">
    <property type="protein sequence ID" value="AHI22948.1"/>
    <property type="molecule type" value="Genomic_DNA"/>
</dbReference>
<dbReference type="PATRIC" id="fig|1224164.3.peg.1570"/>
<dbReference type="NCBIfam" id="TIGR01413">
    <property type="entry name" value="Dyp_perox_fam"/>
    <property type="match status" value="1"/>
</dbReference>
<evidence type="ECO:0000256" key="5">
    <source>
        <dbReference type="ARBA" id="ARBA00022729"/>
    </source>
</evidence>
<organism evidence="11 12">
    <name type="scientific">Corynebacterium vitaeruminis DSM 20294</name>
    <dbReference type="NCBI Taxonomy" id="1224164"/>
    <lineage>
        <taxon>Bacteria</taxon>
        <taxon>Bacillati</taxon>
        <taxon>Actinomycetota</taxon>
        <taxon>Actinomycetes</taxon>
        <taxon>Mycobacteriales</taxon>
        <taxon>Corynebacteriaceae</taxon>
        <taxon>Corynebacterium</taxon>
    </lineage>
</organism>
<dbReference type="AlphaFoldDB" id="W5Y8Y9"/>
<dbReference type="GO" id="GO:0020037">
    <property type="term" value="F:heme binding"/>
    <property type="evidence" value="ECO:0007669"/>
    <property type="project" value="InterPro"/>
</dbReference>
<gene>
    <name evidence="11" type="ORF">B843_07815</name>
</gene>
<dbReference type="GO" id="GO:0046872">
    <property type="term" value="F:metal ion binding"/>
    <property type="evidence" value="ECO:0007669"/>
    <property type="project" value="UniProtKB-KW"/>
</dbReference>
<dbReference type="InterPro" id="IPR006314">
    <property type="entry name" value="Dyp_peroxidase"/>
</dbReference>
<proteinExistence type="inferred from homology"/>
<dbReference type="InterPro" id="IPR048328">
    <property type="entry name" value="Dyp_perox_C"/>
</dbReference>
<evidence type="ECO:0000256" key="2">
    <source>
        <dbReference type="ARBA" id="ARBA00022559"/>
    </source>
</evidence>
<dbReference type="GO" id="GO:0005829">
    <property type="term" value="C:cytosol"/>
    <property type="evidence" value="ECO:0007669"/>
    <property type="project" value="TreeGrafter"/>
</dbReference>
<comment type="cofactor">
    <cofactor evidence="1">
        <name>heme b</name>
        <dbReference type="ChEBI" id="CHEBI:60344"/>
    </cofactor>
</comment>